<evidence type="ECO:0000313" key="2">
    <source>
        <dbReference type="Proteomes" id="UP000001013"/>
    </source>
</evidence>
<dbReference type="PATRIC" id="fig|186497.12.peg.531"/>
<gene>
    <name evidence="1" type="ordered locus">PF0507</name>
</gene>
<dbReference type="AlphaFoldDB" id="Q8U3G1"/>
<dbReference type="HOGENOM" id="CLU_205638_1_0_2"/>
<dbReference type="eggNOG" id="arCOG04026">
    <property type="taxonomic scope" value="Archaea"/>
</dbReference>
<dbReference type="Proteomes" id="UP000001013">
    <property type="component" value="Chromosome"/>
</dbReference>
<dbReference type="EMBL" id="AE009950">
    <property type="protein sequence ID" value="AAL80631.1"/>
    <property type="molecule type" value="Genomic_DNA"/>
</dbReference>
<keyword evidence="2" id="KW-1185">Reference proteome</keyword>
<dbReference type="PaxDb" id="186497-PF0507"/>
<proteinExistence type="predicted"/>
<sequence length="44" mass="4815">MFLVVGYVARYTHSEASTAANTVEKGGETIKEGVKNITEKELNE</sequence>
<protein>
    <submittedName>
        <fullName evidence="1">Uncharacterized protein</fullName>
    </submittedName>
</protein>
<dbReference type="KEGG" id="pfu:PF0507"/>
<reference evidence="1 2" key="1">
    <citation type="journal article" date="1999" name="Genetics">
        <title>Divergence of the hyperthermophilic archaea Pyrococcus furiosus and P. horikoshii inferred from complete genomic sequences.</title>
        <authorList>
            <person name="Maeder D.L."/>
            <person name="Weiss R.B."/>
            <person name="Dunn D.M."/>
            <person name="Cherry J.L."/>
            <person name="Gonzalez J.M."/>
            <person name="DiRuggiero J."/>
            <person name="Robb F.T."/>
        </authorList>
    </citation>
    <scope>NUCLEOTIDE SEQUENCE [LARGE SCALE GENOMIC DNA]</scope>
    <source>
        <strain evidence="2">ATCC 43587 / DSM 3638 / JCM 8422 / Vc1</strain>
    </source>
</reference>
<evidence type="ECO:0000313" key="1">
    <source>
        <dbReference type="EMBL" id="AAL80631.1"/>
    </source>
</evidence>
<organism evidence="1 2">
    <name type="scientific">Pyrococcus furiosus (strain ATCC 43587 / DSM 3638 / JCM 8422 / Vc1)</name>
    <dbReference type="NCBI Taxonomy" id="186497"/>
    <lineage>
        <taxon>Archaea</taxon>
        <taxon>Methanobacteriati</taxon>
        <taxon>Methanobacteriota</taxon>
        <taxon>Thermococci</taxon>
        <taxon>Thermococcales</taxon>
        <taxon>Thermococcaceae</taxon>
        <taxon>Pyrococcus</taxon>
    </lineage>
</organism>
<name>Q8U3G1_PYRFU</name>
<accession>Q8U3G1</accession>